<evidence type="ECO:0000256" key="1">
    <source>
        <dbReference type="SAM" id="SignalP"/>
    </source>
</evidence>
<name>A0ABR2VQE1_9FUNG</name>
<reference evidence="2 4" key="1">
    <citation type="submission" date="2023-04" db="EMBL/GenBank/DDBJ databases">
        <title>Genome of Basidiobolus ranarum AG-B5.</title>
        <authorList>
            <person name="Stajich J.E."/>
            <person name="Carter-House D."/>
            <person name="Gryganskyi A."/>
        </authorList>
    </citation>
    <scope>NUCLEOTIDE SEQUENCE [LARGE SCALE GENOMIC DNA]</scope>
    <source>
        <strain evidence="2 4">AG-B5</strain>
    </source>
</reference>
<sequence length="92" mass="10326">MKTGFTFLLVATQLAVLIEAGGCPMMVWCSKKSDCALPGEYPTYDCGKACYNSGYDSKKKYWTIDEDYSQCMSKCCHDKIGAKTFCYKSTYC</sequence>
<feature type="chain" id="PRO_5045031691" evidence="1">
    <location>
        <begin position="21"/>
        <end position="92"/>
    </location>
</feature>
<comment type="caution">
    <text evidence="2">The sequence shown here is derived from an EMBL/GenBank/DDBJ whole genome shotgun (WGS) entry which is preliminary data.</text>
</comment>
<keyword evidence="4" id="KW-1185">Reference proteome</keyword>
<feature type="signal peptide" evidence="1">
    <location>
        <begin position="1"/>
        <end position="20"/>
    </location>
</feature>
<dbReference type="EMBL" id="JASJQH010008396">
    <property type="protein sequence ID" value="KAK9692990.1"/>
    <property type="molecule type" value="Genomic_DNA"/>
</dbReference>
<proteinExistence type="predicted"/>
<evidence type="ECO:0000313" key="2">
    <source>
        <dbReference type="EMBL" id="KAK9692990.1"/>
    </source>
</evidence>
<protein>
    <submittedName>
        <fullName evidence="2">Uncharacterized protein</fullName>
    </submittedName>
</protein>
<evidence type="ECO:0000313" key="4">
    <source>
        <dbReference type="Proteomes" id="UP001479436"/>
    </source>
</evidence>
<dbReference type="EMBL" id="JASJQH010001245">
    <property type="protein sequence ID" value="KAK9761732.1"/>
    <property type="molecule type" value="Genomic_DNA"/>
</dbReference>
<dbReference type="Proteomes" id="UP001479436">
    <property type="component" value="Unassembled WGS sequence"/>
</dbReference>
<keyword evidence="1" id="KW-0732">Signal</keyword>
<accession>A0ABR2VQE1</accession>
<gene>
    <name evidence="3" type="ORF">K7432_013141</name>
    <name evidence="2" type="ORF">K7432_014112</name>
</gene>
<organism evidence="2 4">
    <name type="scientific">Basidiobolus ranarum</name>
    <dbReference type="NCBI Taxonomy" id="34480"/>
    <lineage>
        <taxon>Eukaryota</taxon>
        <taxon>Fungi</taxon>
        <taxon>Fungi incertae sedis</taxon>
        <taxon>Zoopagomycota</taxon>
        <taxon>Entomophthoromycotina</taxon>
        <taxon>Basidiobolomycetes</taxon>
        <taxon>Basidiobolales</taxon>
        <taxon>Basidiobolaceae</taxon>
        <taxon>Basidiobolus</taxon>
    </lineage>
</organism>
<evidence type="ECO:0000313" key="3">
    <source>
        <dbReference type="EMBL" id="KAK9761732.1"/>
    </source>
</evidence>